<proteinExistence type="predicted"/>
<organism evidence="4 5">
    <name type="scientific">Streptomyces heilongjiangensis</name>
    <dbReference type="NCBI Taxonomy" id="945052"/>
    <lineage>
        <taxon>Bacteria</taxon>
        <taxon>Bacillati</taxon>
        <taxon>Actinomycetota</taxon>
        <taxon>Actinomycetes</taxon>
        <taxon>Kitasatosporales</taxon>
        <taxon>Streptomycetaceae</taxon>
        <taxon>Streptomyces</taxon>
    </lineage>
</organism>
<keyword evidence="2" id="KW-1133">Transmembrane helix</keyword>
<evidence type="ECO:0000313" key="5">
    <source>
        <dbReference type="Proteomes" id="UP001596112"/>
    </source>
</evidence>
<feature type="domain" description="DUF8175" evidence="3">
    <location>
        <begin position="66"/>
        <end position="253"/>
    </location>
</feature>
<reference evidence="5" key="1">
    <citation type="journal article" date="2019" name="Int. J. Syst. Evol. Microbiol.">
        <title>The Global Catalogue of Microorganisms (GCM) 10K type strain sequencing project: providing services to taxonomists for standard genome sequencing and annotation.</title>
        <authorList>
            <consortium name="The Broad Institute Genomics Platform"/>
            <consortium name="The Broad Institute Genome Sequencing Center for Infectious Disease"/>
            <person name="Wu L."/>
            <person name="Ma J."/>
        </authorList>
    </citation>
    <scope>NUCLEOTIDE SEQUENCE [LARGE SCALE GENOMIC DNA]</scope>
    <source>
        <strain evidence="5">JCM 9918</strain>
    </source>
</reference>
<sequence>MKTTGHHAQSGEEWRKPFWRQKGWIGAAVFLLLVCVTALMNMISETGGDPNRGSAADTAPDRRASAPEDGDAGEDAPGTERSCPARRADGPAAVPADLTWRQLGGAFLPTSRTSGPLRRSSTAWTCFERSASGAVLAAHVIPSQMGGPHWRDIARTQLVPGSGQRQFIAARAAVSDADAAGAPGELGTYDGFNVLDYAPDRATVQLLVRRPDGAYVATSVAMAWKDGDWKLVPQSDGALTSTFVAVSGTTGFVLWEDR</sequence>
<dbReference type="InterPro" id="IPR058488">
    <property type="entry name" value="DUF8175"/>
</dbReference>
<keyword evidence="2" id="KW-0812">Transmembrane</keyword>
<dbReference type="Pfam" id="PF26526">
    <property type="entry name" value="DUF8175"/>
    <property type="match status" value="1"/>
</dbReference>
<comment type="caution">
    <text evidence="4">The sequence shown here is derived from an EMBL/GenBank/DDBJ whole genome shotgun (WGS) entry which is preliminary data.</text>
</comment>
<name>A0ABW1BG94_9ACTN</name>
<evidence type="ECO:0000259" key="3">
    <source>
        <dbReference type="Pfam" id="PF26526"/>
    </source>
</evidence>
<protein>
    <recommendedName>
        <fullName evidence="3">DUF8175 domain-containing protein</fullName>
    </recommendedName>
</protein>
<dbReference type="Proteomes" id="UP001596112">
    <property type="component" value="Unassembled WGS sequence"/>
</dbReference>
<evidence type="ECO:0000256" key="2">
    <source>
        <dbReference type="SAM" id="Phobius"/>
    </source>
</evidence>
<evidence type="ECO:0000256" key="1">
    <source>
        <dbReference type="SAM" id="MobiDB-lite"/>
    </source>
</evidence>
<feature type="region of interest" description="Disordered" evidence="1">
    <location>
        <begin position="45"/>
        <end position="91"/>
    </location>
</feature>
<dbReference type="RefSeq" id="WP_272171476.1">
    <property type="nucleotide sequence ID" value="NZ_JAQOSL010000031.1"/>
</dbReference>
<keyword evidence="5" id="KW-1185">Reference proteome</keyword>
<gene>
    <name evidence="4" type="ORF">ACFQGO_29990</name>
</gene>
<evidence type="ECO:0000313" key="4">
    <source>
        <dbReference type="EMBL" id="MFC5811688.1"/>
    </source>
</evidence>
<accession>A0ABW1BG94</accession>
<dbReference type="EMBL" id="JBHSNZ010000026">
    <property type="protein sequence ID" value="MFC5811688.1"/>
    <property type="molecule type" value="Genomic_DNA"/>
</dbReference>
<keyword evidence="2" id="KW-0472">Membrane</keyword>
<feature type="transmembrane region" description="Helical" evidence="2">
    <location>
        <begin position="24"/>
        <end position="43"/>
    </location>
</feature>